<evidence type="ECO:0000256" key="9">
    <source>
        <dbReference type="ARBA" id="ARBA00023157"/>
    </source>
</evidence>
<dbReference type="SUPFAM" id="SSF51182">
    <property type="entry name" value="RmlC-like cupins"/>
    <property type="match status" value="1"/>
</dbReference>
<keyword evidence="6 14" id="KW-0964">Secreted</keyword>
<evidence type="ECO:0000256" key="6">
    <source>
        <dbReference type="ARBA" id="ARBA00022525"/>
    </source>
</evidence>
<evidence type="ECO:0000256" key="11">
    <source>
        <dbReference type="PIRSR" id="PIRSR601929-1"/>
    </source>
</evidence>
<dbReference type="PANTHER" id="PTHR31238">
    <property type="entry name" value="GERMIN-LIKE PROTEIN SUBFAMILY 3 MEMBER 3"/>
    <property type="match status" value="1"/>
</dbReference>
<reference evidence="16" key="1">
    <citation type="submission" date="2015-04" db="UniProtKB">
        <authorList>
            <consortium name="EnsemblPlants"/>
        </authorList>
    </citation>
    <scope>IDENTIFICATION</scope>
</reference>
<keyword evidence="17" id="KW-1185">Reference proteome</keyword>
<dbReference type="eggNOG" id="ENOG502QT7C">
    <property type="taxonomic scope" value="Eukaryota"/>
</dbReference>
<sequence length="222" mass="23459">MATVSSTTALLPVLLSIMLLLSVSTTATALAQDFCVANLGPGDDTPSGYPCRPVATVTSADFYSSVLAKPGILIKPFNTSLASAFVQQYPAVNGLGISASRVDILPGGVVPLHTHPEGSELLYVLEGTMVAGFISSSENKVYKKELKEGEMFLFPQGLLHFQYNTGHSTAVGFAAYSSSSPGLQILDYALFANNLPTSYVVKGTFLAEAEVRRLKVLFRGSG</sequence>
<dbReference type="InterPro" id="IPR001929">
    <property type="entry name" value="Germin"/>
</dbReference>
<keyword evidence="5 14" id="KW-0052">Apoplast</keyword>
<dbReference type="GO" id="GO:0048046">
    <property type="term" value="C:apoplast"/>
    <property type="evidence" value="ECO:0007669"/>
    <property type="project" value="UniProtKB-SubCell"/>
</dbReference>
<dbReference type="InterPro" id="IPR011051">
    <property type="entry name" value="RmlC_Cupin_sf"/>
</dbReference>
<dbReference type="CDD" id="cd02241">
    <property type="entry name" value="cupin_OxOx"/>
    <property type="match status" value="1"/>
</dbReference>
<evidence type="ECO:0000256" key="7">
    <source>
        <dbReference type="ARBA" id="ARBA00022723"/>
    </source>
</evidence>
<comment type="subunit">
    <text evidence="4">Oligomer (believed to be a pentamer but probably hexamer).</text>
</comment>
<feature type="binding site" evidence="11">
    <location>
        <position position="120"/>
    </location>
    <ligand>
        <name>oxalate</name>
        <dbReference type="ChEBI" id="CHEBI:30623"/>
    </ligand>
</feature>
<organism evidence="16">
    <name type="scientific">Oryza punctata</name>
    <name type="common">Red rice</name>
    <dbReference type="NCBI Taxonomy" id="4537"/>
    <lineage>
        <taxon>Eukaryota</taxon>
        <taxon>Viridiplantae</taxon>
        <taxon>Streptophyta</taxon>
        <taxon>Embryophyta</taxon>
        <taxon>Tracheophyta</taxon>
        <taxon>Spermatophyta</taxon>
        <taxon>Magnoliopsida</taxon>
        <taxon>Liliopsida</taxon>
        <taxon>Poales</taxon>
        <taxon>Poaceae</taxon>
        <taxon>BOP clade</taxon>
        <taxon>Oryzoideae</taxon>
        <taxon>Oryzeae</taxon>
        <taxon>Oryzinae</taxon>
        <taxon>Oryza</taxon>
    </lineage>
</organism>
<dbReference type="SMART" id="SM00835">
    <property type="entry name" value="Cupin_1"/>
    <property type="match status" value="1"/>
</dbReference>
<feature type="chain" id="PRO_5019612770" description="Germin-like protein" evidence="14">
    <location>
        <begin position="32"/>
        <end position="222"/>
    </location>
</feature>
<feature type="disulfide bond" evidence="13">
    <location>
        <begin position="35"/>
        <end position="51"/>
    </location>
</feature>
<evidence type="ECO:0000256" key="4">
    <source>
        <dbReference type="ARBA" id="ARBA00011268"/>
    </source>
</evidence>
<evidence type="ECO:0000256" key="13">
    <source>
        <dbReference type="PIRSR" id="PIRSR601929-3"/>
    </source>
</evidence>
<dbReference type="Gene3D" id="2.60.120.10">
    <property type="entry name" value="Jelly Rolls"/>
    <property type="match status" value="1"/>
</dbReference>
<dbReference type="HOGENOM" id="CLU_015790_0_2_1"/>
<keyword evidence="9 13" id="KW-1015">Disulfide bond</keyword>
<dbReference type="Proteomes" id="UP000026962">
    <property type="component" value="Chromosome 8"/>
</dbReference>
<feature type="binding site" evidence="12">
    <location>
        <position position="115"/>
    </location>
    <ligand>
        <name>Mn(2+)</name>
        <dbReference type="ChEBI" id="CHEBI:29035"/>
    </ligand>
</feature>
<comment type="similarity">
    <text evidence="3 14">Belongs to the germin family.</text>
</comment>
<dbReference type="AlphaFoldDB" id="A0A0E0LVL9"/>
<evidence type="ECO:0000256" key="1">
    <source>
        <dbReference type="ARBA" id="ARBA00003629"/>
    </source>
</evidence>
<evidence type="ECO:0000256" key="12">
    <source>
        <dbReference type="PIRSR" id="PIRSR601929-2"/>
    </source>
</evidence>
<evidence type="ECO:0000259" key="15">
    <source>
        <dbReference type="SMART" id="SM00835"/>
    </source>
</evidence>
<dbReference type="PRINTS" id="PR00325">
    <property type="entry name" value="GERMIN"/>
</dbReference>
<name>A0A0E0LVL9_ORYPU</name>
<reference evidence="16" key="2">
    <citation type="submission" date="2018-05" db="EMBL/GenBank/DDBJ databases">
        <title>OpunRS2 (Oryza punctata Reference Sequence Version 2).</title>
        <authorList>
            <person name="Zhang J."/>
            <person name="Kudrna D."/>
            <person name="Lee S."/>
            <person name="Talag J."/>
            <person name="Welchert J."/>
            <person name="Wing R.A."/>
        </authorList>
    </citation>
    <scope>NUCLEOTIDE SEQUENCE [LARGE SCALE GENOMIC DNA]</scope>
</reference>
<feature type="binding site" evidence="12">
    <location>
        <position position="160"/>
    </location>
    <ligand>
        <name>Mn(2+)</name>
        <dbReference type="ChEBI" id="CHEBI:29035"/>
    </ligand>
</feature>
<dbReference type="GO" id="GO:0030145">
    <property type="term" value="F:manganese ion binding"/>
    <property type="evidence" value="ECO:0007669"/>
    <property type="project" value="UniProtKB-UniRule"/>
</dbReference>
<comment type="subcellular location">
    <subcellularLocation>
        <location evidence="2 14">Secreted</location>
        <location evidence="2 14">Extracellular space</location>
        <location evidence="2 14">Apoplast</location>
    </subcellularLocation>
</comment>
<dbReference type="OMA" id="GRQDYRC"/>
<dbReference type="Pfam" id="PF00190">
    <property type="entry name" value="Cupin_1"/>
    <property type="match status" value="1"/>
</dbReference>
<evidence type="ECO:0000256" key="14">
    <source>
        <dbReference type="RuleBase" id="RU366015"/>
    </source>
</evidence>
<keyword evidence="7 11" id="KW-0479">Metal-binding</keyword>
<feature type="domain" description="Cupin type-1" evidence="15">
    <location>
        <begin position="65"/>
        <end position="212"/>
    </location>
</feature>
<evidence type="ECO:0000313" key="16">
    <source>
        <dbReference type="EnsemblPlants" id="OPUNC08G15110.1"/>
    </source>
</evidence>
<protein>
    <recommendedName>
        <fullName evidence="14">Germin-like protein</fullName>
    </recommendedName>
</protein>
<feature type="signal peptide" evidence="14">
    <location>
        <begin position="1"/>
        <end position="31"/>
    </location>
</feature>
<proteinExistence type="inferred from homology"/>
<evidence type="ECO:0000256" key="5">
    <source>
        <dbReference type="ARBA" id="ARBA00022523"/>
    </source>
</evidence>
<feature type="binding site" evidence="11">
    <location>
        <position position="115"/>
    </location>
    <ligand>
        <name>oxalate</name>
        <dbReference type="ChEBI" id="CHEBI:30623"/>
    </ligand>
</feature>
<accession>A0A0E0LVL9</accession>
<dbReference type="EnsemblPlants" id="OPUNC08G15110.1">
    <property type="protein sequence ID" value="OPUNC08G15110.1"/>
    <property type="gene ID" value="OPUNC08G15110"/>
</dbReference>
<dbReference type="InterPro" id="IPR006045">
    <property type="entry name" value="Cupin_1"/>
</dbReference>
<dbReference type="STRING" id="4537.A0A0E0LVL9"/>
<evidence type="ECO:0000256" key="10">
    <source>
        <dbReference type="ARBA" id="ARBA00023211"/>
    </source>
</evidence>
<comment type="function">
    <text evidence="1">May play a role in plant defense. Probably has no oxalate oxidase activity even if the active site is conserved.</text>
</comment>
<feature type="binding site" evidence="12">
    <location>
        <position position="113"/>
    </location>
    <ligand>
        <name>Mn(2+)</name>
        <dbReference type="ChEBI" id="CHEBI:29035"/>
    </ligand>
</feature>
<keyword evidence="10 11" id="KW-0464">Manganese</keyword>
<dbReference type="FunFam" id="2.60.120.10:FF:000047">
    <property type="entry name" value="Auxin-binding protein ABP19a"/>
    <property type="match status" value="1"/>
</dbReference>
<keyword evidence="8 14" id="KW-0732">Signal</keyword>
<evidence type="ECO:0000256" key="3">
    <source>
        <dbReference type="ARBA" id="ARBA00007456"/>
    </source>
</evidence>
<dbReference type="InterPro" id="IPR014710">
    <property type="entry name" value="RmlC-like_jellyroll"/>
</dbReference>
<feature type="binding site" evidence="12">
    <location>
        <position position="120"/>
    </location>
    <ligand>
        <name>Mn(2+)</name>
        <dbReference type="ChEBI" id="CHEBI:29035"/>
    </ligand>
</feature>
<evidence type="ECO:0000256" key="8">
    <source>
        <dbReference type="ARBA" id="ARBA00022729"/>
    </source>
</evidence>
<dbReference type="InterPro" id="IPR019780">
    <property type="entry name" value="Germin_Mn-BS"/>
</dbReference>
<evidence type="ECO:0000256" key="2">
    <source>
        <dbReference type="ARBA" id="ARBA00004271"/>
    </source>
</evidence>
<dbReference type="Gramene" id="OPUNC08G15110.1">
    <property type="protein sequence ID" value="OPUNC08G15110.1"/>
    <property type="gene ID" value="OPUNC08G15110"/>
</dbReference>
<dbReference type="PROSITE" id="PS00725">
    <property type="entry name" value="GERMIN"/>
    <property type="match status" value="1"/>
</dbReference>
<evidence type="ECO:0000313" key="17">
    <source>
        <dbReference type="Proteomes" id="UP000026962"/>
    </source>
</evidence>